<organism evidence="3 4">
    <name type="scientific">Actinomycetospora termitidis</name>
    <dbReference type="NCBI Taxonomy" id="3053470"/>
    <lineage>
        <taxon>Bacteria</taxon>
        <taxon>Bacillati</taxon>
        <taxon>Actinomycetota</taxon>
        <taxon>Actinomycetes</taxon>
        <taxon>Pseudonocardiales</taxon>
        <taxon>Pseudonocardiaceae</taxon>
        <taxon>Actinomycetospora</taxon>
    </lineage>
</organism>
<feature type="region of interest" description="Disordered" evidence="1">
    <location>
        <begin position="263"/>
        <end position="309"/>
    </location>
</feature>
<feature type="region of interest" description="Disordered" evidence="1">
    <location>
        <begin position="555"/>
        <end position="574"/>
    </location>
</feature>
<feature type="compositionally biased region" description="Acidic residues" evidence="1">
    <location>
        <begin position="272"/>
        <end position="299"/>
    </location>
</feature>
<keyword evidence="4" id="KW-1185">Reference proteome</keyword>
<dbReference type="Pfam" id="PF02720">
    <property type="entry name" value="DUF222"/>
    <property type="match status" value="1"/>
</dbReference>
<name>A0ABT7MGN3_9PSEU</name>
<protein>
    <submittedName>
        <fullName evidence="3">DUF222 domain-containing protein</fullName>
    </submittedName>
</protein>
<evidence type="ECO:0000313" key="3">
    <source>
        <dbReference type="EMBL" id="MDL5159329.1"/>
    </source>
</evidence>
<reference evidence="3 4" key="1">
    <citation type="submission" date="2023-06" db="EMBL/GenBank/DDBJ databases">
        <title>Actinomycetospora Odt1-22.</title>
        <authorList>
            <person name="Supong K."/>
        </authorList>
    </citation>
    <scope>NUCLEOTIDE SEQUENCE [LARGE SCALE GENOMIC DNA]</scope>
    <source>
        <strain evidence="3 4">Odt1-22</strain>
    </source>
</reference>
<sequence length="609" mass="65109">MTALPLEPTVASAAPVELEPSAVPGELAEDELRAAFAAENRAAWTKLRWLREACRSRAGTTVRETGRDDGAVAAAALGWSASMAGARLELADGVLERLPALGEAMASGALEPTKAWLFVSTLRELDRDRAVAVVDRLLARAPRTPHQKLREMIEVAAAEIDPDWDEARRAAAIARARVLARIGPSGAAELSGLDLPWEAAKDAYDHLVAVADAVLVGLRAANVDMSEGVVQAHVFVRLLGRDHLGHGDPDLVARLAAELLAGEPAAGGPDDGGPDDGGPDDGGPEDGGPDDDGADDDGPGDPGRSHALGSRLPFRRRVAVRLGLPTLLRLDRRPAEVPGWGVVAAPTGRALALRRRAARWRLHLYDRTTGFLEHSLLVGPPGDGLSAPDDPHRAQIVELVAFTDELDALVPAEALHGDLVASAQAALAHARAHPERHPARSDRDADRRFPGADLDDWVRARDRTCRFPGCSRPAYGADLDHTVAVTDDGLTLPDNLGPLCRRHHRLKHTPAAGWVLEQPDAGHFVWTSPNGTRHEVRPEPFEPVIEIPAATGPALPLSAFGPPRDTTPWKPRRNRYGHVTSAARATVVAIRAIDRNRRPPPPADDDPPF</sequence>
<evidence type="ECO:0000259" key="2">
    <source>
        <dbReference type="SMART" id="SM00507"/>
    </source>
</evidence>
<dbReference type="Proteomes" id="UP001231924">
    <property type="component" value="Unassembled WGS sequence"/>
</dbReference>
<accession>A0ABT7MGN3</accession>
<dbReference type="CDD" id="cd00085">
    <property type="entry name" value="HNHc"/>
    <property type="match status" value="1"/>
</dbReference>
<dbReference type="InterPro" id="IPR003870">
    <property type="entry name" value="DUF222"/>
</dbReference>
<comment type="caution">
    <text evidence="3">The sequence shown here is derived from an EMBL/GenBank/DDBJ whole genome shotgun (WGS) entry which is preliminary data.</text>
</comment>
<evidence type="ECO:0000256" key="1">
    <source>
        <dbReference type="SAM" id="MobiDB-lite"/>
    </source>
</evidence>
<dbReference type="InterPro" id="IPR003615">
    <property type="entry name" value="HNH_nuc"/>
</dbReference>
<feature type="domain" description="HNH nuclease" evidence="2">
    <location>
        <begin position="453"/>
        <end position="505"/>
    </location>
</feature>
<dbReference type="SMART" id="SM00507">
    <property type="entry name" value="HNHc"/>
    <property type="match status" value="1"/>
</dbReference>
<gene>
    <name evidence="3" type="ORF">QRT03_25405</name>
</gene>
<dbReference type="RefSeq" id="WP_286055913.1">
    <property type="nucleotide sequence ID" value="NZ_JASVWF010000007.1"/>
</dbReference>
<dbReference type="EMBL" id="JASVWF010000007">
    <property type="protein sequence ID" value="MDL5159329.1"/>
    <property type="molecule type" value="Genomic_DNA"/>
</dbReference>
<evidence type="ECO:0000313" key="4">
    <source>
        <dbReference type="Proteomes" id="UP001231924"/>
    </source>
</evidence>
<proteinExistence type="predicted"/>